<dbReference type="SUPFAM" id="SSF55729">
    <property type="entry name" value="Acyl-CoA N-acyltransferases (Nat)"/>
    <property type="match status" value="1"/>
</dbReference>
<dbReference type="EC" id="2.3.1.57" evidence="2"/>
<evidence type="ECO:0000259" key="1">
    <source>
        <dbReference type="PROSITE" id="PS51186"/>
    </source>
</evidence>
<dbReference type="CDD" id="cd04301">
    <property type="entry name" value="NAT_SF"/>
    <property type="match status" value="1"/>
</dbReference>
<dbReference type="GO" id="GO:0004145">
    <property type="term" value="F:diamine N-acetyltransferase activity"/>
    <property type="evidence" value="ECO:0007669"/>
    <property type="project" value="UniProtKB-EC"/>
</dbReference>
<evidence type="ECO:0000313" key="3">
    <source>
        <dbReference type="Proteomes" id="UP000234865"/>
    </source>
</evidence>
<dbReference type="EMBL" id="PKRZ01000001">
    <property type="protein sequence ID" value="PLW59818.1"/>
    <property type="molecule type" value="Genomic_DNA"/>
</dbReference>
<dbReference type="AlphaFoldDB" id="A0A2N5WC53"/>
<gene>
    <name evidence="2" type="primary">bltD</name>
    <name evidence="2" type="ORF">CYU10_000717</name>
</gene>
<dbReference type="InterPro" id="IPR016181">
    <property type="entry name" value="Acyl_CoA_acyltransferase"/>
</dbReference>
<evidence type="ECO:0000313" key="2">
    <source>
        <dbReference type="EMBL" id="PLW59818.1"/>
    </source>
</evidence>
<dbReference type="Gene3D" id="3.40.630.30">
    <property type="match status" value="1"/>
</dbReference>
<name>A0A2N5WC53_LACLL</name>
<protein>
    <submittedName>
        <fullName evidence="2">Spermine/spermidine acetyltransferase</fullName>
        <ecNumber evidence="2">2.3.1.57</ecNumber>
    </submittedName>
</protein>
<feature type="domain" description="N-acetyltransferase" evidence="1">
    <location>
        <begin position="3"/>
        <end position="150"/>
    </location>
</feature>
<dbReference type="Proteomes" id="UP000234865">
    <property type="component" value="Unassembled WGS sequence"/>
</dbReference>
<reference evidence="3" key="1">
    <citation type="submission" date="2016-08" db="EMBL/GenBank/DDBJ databases">
        <title>Comparative genomics of Lactococcus lactis strain WFLU12 isolated from the gastrointestinal tract of wild olive flounder (Paralichythys olivaceus).</title>
        <authorList>
            <person name="Nguyen T.L."/>
            <person name="Kim D.-H."/>
        </authorList>
    </citation>
    <scope>NUCLEOTIDE SEQUENCE [LARGE SCALE GENOMIC DNA]</scope>
    <source>
        <strain evidence="3">WFLU12</strain>
    </source>
</reference>
<organism evidence="2 3">
    <name type="scientific">Lactococcus lactis subsp. lactis</name>
    <name type="common">Streptococcus lactis</name>
    <dbReference type="NCBI Taxonomy" id="1360"/>
    <lineage>
        <taxon>Bacteria</taxon>
        <taxon>Bacillati</taxon>
        <taxon>Bacillota</taxon>
        <taxon>Bacilli</taxon>
        <taxon>Lactobacillales</taxon>
        <taxon>Streptococcaceae</taxon>
        <taxon>Lactococcus</taxon>
    </lineage>
</organism>
<dbReference type="RefSeq" id="WP_095586584.1">
    <property type="nucleotide sequence ID" value="NZ_PKRZ01000001.1"/>
</dbReference>
<sequence length="153" mass="17934">MEITLRMVTDKNYQAISDLSVNQSQNLWVAPNSKTLLQAAYEPELNVMAIYQEENPVGLLLYDYDTDMGGWTLSRFMIDKHHQHKGIGRIALNKFLIFFHNKYPTEKLYTSAETDNFPAQTLYEQFGFEKKEEFSYINDGINFCEVKMVKEHF</sequence>
<accession>A0A2N5WC53</accession>
<comment type="caution">
    <text evidence="2">The sequence shown here is derived from an EMBL/GenBank/DDBJ whole genome shotgun (WGS) entry which is preliminary data.</text>
</comment>
<dbReference type="PROSITE" id="PS51186">
    <property type="entry name" value="GNAT"/>
    <property type="match status" value="1"/>
</dbReference>
<dbReference type="InterPro" id="IPR000182">
    <property type="entry name" value="GNAT_dom"/>
</dbReference>
<dbReference type="Pfam" id="PF00583">
    <property type="entry name" value="Acetyltransf_1"/>
    <property type="match status" value="1"/>
</dbReference>
<keyword evidence="2" id="KW-0808">Transferase</keyword>
<proteinExistence type="predicted"/>
<keyword evidence="2" id="KW-0012">Acyltransferase</keyword>